<dbReference type="GeneID" id="41959397"/>
<reference evidence="2" key="3">
    <citation type="submission" date="2025-08" db="UniProtKB">
        <authorList>
            <consortium name="RefSeq"/>
        </authorList>
    </citation>
    <scope>IDENTIFICATION</scope>
    <source>
        <strain evidence="2">NI907</strain>
    </source>
</reference>
<dbReference type="AlphaFoldDB" id="A0A6P8BAL4"/>
<gene>
    <name evidence="2" type="ORF">PgNI_04441</name>
</gene>
<keyword evidence="1" id="KW-1185">Reference proteome</keyword>
<dbReference type="Proteomes" id="UP000515153">
    <property type="component" value="Unplaced"/>
</dbReference>
<dbReference type="RefSeq" id="XP_030984222.1">
    <property type="nucleotide sequence ID" value="XM_031124488.1"/>
</dbReference>
<protein>
    <submittedName>
        <fullName evidence="2">Uncharacterized protein</fullName>
    </submittedName>
</protein>
<accession>A0A6P8BAL4</accession>
<reference evidence="2" key="2">
    <citation type="submission" date="2019-10" db="EMBL/GenBank/DDBJ databases">
        <authorList>
            <consortium name="NCBI Genome Project"/>
        </authorList>
    </citation>
    <scope>NUCLEOTIDE SEQUENCE</scope>
    <source>
        <strain evidence="2">NI907</strain>
    </source>
</reference>
<sequence length="97" mass="11276">MSFPARFSFTRQQLFSTYFLLQGSKACSKGQKNKKLQARFSTYDDLGPRTWYPECNDEGWYACPHQEYEEVRGYSSGTDDEWAYIRSGPPPKPQSKT</sequence>
<organism evidence="1 2">
    <name type="scientific">Pyricularia grisea</name>
    <name type="common">Crabgrass-specific blast fungus</name>
    <name type="synonym">Magnaporthe grisea</name>
    <dbReference type="NCBI Taxonomy" id="148305"/>
    <lineage>
        <taxon>Eukaryota</taxon>
        <taxon>Fungi</taxon>
        <taxon>Dikarya</taxon>
        <taxon>Ascomycota</taxon>
        <taxon>Pezizomycotina</taxon>
        <taxon>Sordariomycetes</taxon>
        <taxon>Sordariomycetidae</taxon>
        <taxon>Magnaporthales</taxon>
        <taxon>Pyriculariaceae</taxon>
        <taxon>Pyricularia</taxon>
    </lineage>
</organism>
<proteinExistence type="predicted"/>
<evidence type="ECO:0000313" key="2">
    <source>
        <dbReference type="RefSeq" id="XP_030984222.1"/>
    </source>
</evidence>
<dbReference type="KEGG" id="pgri:PgNI_04441"/>
<reference evidence="2" key="1">
    <citation type="journal article" date="2019" name="Mol. Biol. Evol.">
        <title>Blast fungal genomes show frequent chromosomal changes, gene gains and losses, and effector gene turnover.</title>
        <authorList>
            <person name="Gomez Luciano L.B."/>
            <person name="Jason Tsai I."/>
            <person name="Chuma I."/>
            <person name="Tosa Y."/>
            <person name="Chen Y.H."/>
            <person name="Li J.Y."/>
            <person name="Li M.Y."/>
            <person name="Jade Lu M.Y."/>
            <person name="Nakayashiki H."/>
            <person name="Li W.H."/>
        </authorList>
    </citation>
    <scope>NUCLEOTIDE SEQUENCE</scope>
    <source>
        <strain evidence="2">NI907</strain>
    </source>
</reference>
<name>A0A6P8BAL4_PYRGI</name>
<evidence type="ECO:0000313" key="1">
    <source>
        <dbReference type="Proteomes" id="UP000515153"/>
    </source>
</evidence>